<evidence type="ECO:0000259" key="1">
    <source>
        <dbReference type="Pfam" id="PF07238"/>
    </source>
</evidence>
<gene>
    <name evidence="3" type="primary">ycgR_4</name>
    <name evidence="3" type="ORF">SDC9_82263</name>
</gene>
<reference evidence="3" key="1">
    <citation type="submission" date="2019-08" db="EMBL/GenBank/DDBJ databases">
        <authorList>
            <person name="Kucharzyk K."/>
            <person name="Murdoch R.W."/>
            <person name="Higgins S."/>
            <person name="Loffler F."/>
        </authorList>
    </citation>
    <scope>NUCLEOTIDE SEQUENCE</scope>
</reference>
<protein>
    <submittedName>
        <fullName evidence="3">Flagellar brake protein YcgR</fullName>
    </submittedName>
</protein>
<comment type="caution">
    <text evidence="3">The sequence shown here is derived from an EMBL/GenBank/DDBJ whole genome shotgun (WGS) entry which is preliminary data.</text>
</comment>
<keyword evidence="3" id="KW-0966">Cell projection</keyword>
<accession>A0A644Z452</accession>
<dbReference type="AlphaFoldDB" id="A0A644Z452"/>
<dbReference type="EMBL" id="VSSQ01007356">
    <property type="protein sequence ID" value="MPM35670.1"/>
    <property type="molecule type" value="Genomic_DNA"/>
</dbReference>
<dbReference type="Pfam" id="PF12945">
    <property type="entry name" value="PilZNR"/>
    <property type="match status" value="1"/>
</dbReference>
<feature type="domain" description="Type III secretion system flagellar brake protein YcgR PilZN" evidence="2">
    <location>
        <begin position="13"/>
        <end position="80"/>
    </location>
</feature>
<evidence type="ECO:0000313" key="3">
    <source>
        <dbReference type="EMBL" id="MPM35670.1"/>
    </source>
</evidence>
<dbReference type="Pfam" id="PF07238">
    <property type="entry name" value="PilZ"/>
    <property type="match status" value="1"/>
</dbReference>
<dbReference type="Gene3D" id="2.40.10.220">
    <property type="entry name" value="predicted glycosyltransferase like domains"/>
    <property type="match status" value="1"/>
</dbReference>
<keyword evidence="3" id="KW-0282">Flagellum</keyword>
<evidence type="ECO:0000259" key="2">
    <source>
        <dbReference type="Pfam" id="PF12945"/>
    </source>
</evidence>
<dbReference type="GO" id="GO:0035438">
    <property type="term" value="F:cyclic-di-GMP binding"/>
    <property type="evidence" value="ECO:0007669"/>
    <property type="project" value="InterPro"/>
</dbReference>
<dbReference type="InterPro" id="IPR009926">
    <property type="entry name" value="T3SS_YcgR_PilZN"/>
</dbReference>
<dbReference type="InterPro" id="IPR009875">
    <property type="entry name" value="PilZ_domain"/>
</dbReference>
<proteinExistence type="predicted"/>
<organism evidence="3">
    <name type="scientific">bioreactor metagenome</name>
    <dbReference type="NCBI Taxonomy" id="1076179"/>
    <lineage>
        <taxon>unclassified sequences</taxon>
        <taxon>metagenomes</taxon>
        <taxon>ecological metagenomes</taxon>
    </lineage>
</organism>
<sequence>MELNKLLKPGNEVRVKNEKGSFITYLDEVIDEDTLTVIAPDEAEKRLLMKPGETFLFSCVTDRGLYMFETQVTAIQPCQNVTLIEMKAVSDYKKIQRREAFRAKECIEVSIRRKPKENEKAGKWLNTSTVDISEKGMLLKFNEECYIGQLMEFVLRVDIFGIKEVLPKIDGRVVRCMETGNKHFGYLLGINFENLPEKVRNIIIKLVVLSQRSKLTYKYTKRY</sequence>
<keyword evidence="3" id="KW-0969">Cilium</keyword>
<name>A0A644Z452_9ZZZZ</name>
<feature type="domain" description="PilZ" evidence="1">
    <location>
        <begin position="96"/>
        <end position="207"/>
    </location>
</feature>